<dbReference type="EMBL" id="BJWL01000014">
    <property type="protein sequence ID" value="GFZ00572.1"/>
    <property type="molecule type" value="Genomic_DNA"/>
</dbReference>
<comment type="caution">
    <text evidence="2">The sequence shown here is derived from an EMBL/GenBank/DDBJ whole genome shotgun (WGS) entry which is preliminary data.</text>
</comment>
<sequence>MALNRAQLLVHDDEALARFCANHRIPDDVLIERPSPNNATNWVEGEGNHIPVRTWFIHQGGLRFPLRKLLKKVMSYYRLTFMQVSVNFVRTVLAMDALVKREEHEFTAEDLLHVYCIVRPRRNAQTHMYEGFNARYWRRSECCVAAIRAVNNCGHTQKVADLLGSSLSIEVNDLIKGISAELRRFEEEAERESAGSSSSSSSDSSSSWDIDLRAAGDEEDGDGEVEDGEEVNQVDNQAQVPTIAPPCSTKNIVEHSFNKDGNLGYSSKAEEGSIAPKKKALGKKKVAGDDLAKQIPDLTLALPSPPKDYSGTTFAAVDLGKQVTTADTSKDHKTCLALKNVIMLPQDVVDLDAENLEEFGGRLVMMECSDLPAAYSPILLLGFDEEEYANMPPEGGGWQCCYGPEQQTCLRAKFGALVEFRANFFLIFAEYTCADPRGTEFRAIMELG</sequence>
<name>A0A7J0FPE1_9ERIC</name>
<feature type="region of interest" description="Disordered" evidence="1">
    <location>
        <begin position="189"/>
        <end position="208"/>
    </location>
</feature>
<accession>A0A7J0FPE1</accession>
<evidence type="ECO:0000256" key="1">
    <source>
        <dbReference type="SAM" id="MobiDB-lite"/>
    </source>
</evidence>
<dbReference type="AlphaFoldDB" id="A0A7J0FPE1"/>
<gene>
    <name evidence="2" type="ORF">Acr_14g0002070</name>
</gene>
<protein>
    <submittedName>
        <fullName evidence="2">Uncharacterized protein</fullName>
    </submittedName>
</protein>
<feature type="region of interest" description="Disordered" evidence="1">
    <location>
        <begin position="216"/>
        <end position="249"/>
    </location>
</feature>
<keyword evidence="3" id="KW-1185">Reference proteome</keyword>
<evidence type="ECO:0000313" key="2">
    <source>
        <dbReference type="EMBL" id="GFZ00572.1"/>
    </source>
</evidence>
<reference evidence="2 3" key="1">
    <citation type="submission" date="2019-07" db="EMBL/GenBank/DDBJ databases">
        <title>De Novo Assembly of kiwifruit Actinidia rufa.</title>
        <authorList>
            <person name="Sugita-Konishi S."/>
            <person name="Sato K."/>
            <person name="Mori E."/>
            <person name="Abe Y."/>
            <person name="Kisaki G."/>
            <person name="Hamano K."/>
            <person name="Suezawa K."/>
            <person name="Otani M."/>
            <person name="Fukuda T."/>
            <person name="Manabe T."/>
            <person name="Gomi K."/>
            <person name="Tabuchi M."/>
            <person name="Akimitsu K."/>
            <person name="Kataoka I."/>
        </authorList>
    </citation>
    <scope>NUCLEOTIDE SEQUENCE [LARGE SCALE GENOMIC DNA]</scope>
    <source>
        <strain evidence="3">cv. Fuchu</strain>
    </source>
</reference>
<proteinExistence type="predicted"/>
<feature type="compositionally biased region" description="Acidic residues" evidence="1">
    <location>
        <begin position="217"/>
        <end position="232"/>
    </location>
</feature>
<dbReference type="OrthoDB" id="1750920at2759"/>
<feature type="compositionally biased region" description="Low complexity" evidence="1">
    <location>
        <begin position="194"/>
        <end position="207"/>
    </location>
</feature>
<evidence type="ECO:0000313" key="3">
    <source>
        <dbReference type="Proteomes" id="UP000585474"/>
    </source>
</evidence>
<organism evidence="2 3">
    <name type="scientific">Actinidia rufa</name>
    <dbReference type="NCBI Taxonomy" id="165716"/>
    <lineage>
        <taxon>Eukaryota</taxon>
        <taxon>Viridiplantae</taxon>
        <taxon>Streptophyta</taxon>
        <taxon>Embryophyta</taxon>
        <taxon>Tracheophyta</taxon>
        <taxon>Spermatophyta</taxon>
        <taxon>Magnoliopsida</taxon>
        <taxon>eudicotyledons</taxon>
        <taxon>Gunneridae</taxon>
        <taxon>Pentapetalae</taxon>
        <taxon>asterids</taxon>
        <taxon>Ericales</taxon>
        <taxon>Actinidiaceae</taxon>
        <taxon>Actinidia</taxon>
    </lineage>
</organism>
<dbReference type="Proteomes" id="UP000585474">
    <property type="component" value="Unassembled WGS sequence"/>
</dbReference>